<proteinExistence type="predicted"/>
<keyword evidence="1" id="KW-1133">Transmembrane helix</keyword>
<dbReference type="PANTHER" id="PTHR12526">
    <property type="entry name" value="GLYCOSYLTRANSFERASE"/>
    <property type="match status" value="1"/>
</dbReference>
<evidence type="ECO:0000313" key="3">
    <source>
        <dbReference type="EMBL" id="WEU40357.1"/>
    </source>
</evidence>
<reference evidence="3" key="1">
    <citation type="journal article" date="2017" name="Nature">
        <title>Asgard archaea illuminate the origin of eukaryotic cellular complexity.</title>
        <authorList>
            <person name="Zaremba-Niedzwiedzka K."/>
            <person name="Caceres E.F."/>
            <person name="Saw J.H."/>
            <person name="Backstrom D."/>
            <person name="Juzokaite L."/>
            <person name="Vancaester E."/>
            <person name="Seitz K.W."/>
            <person name="Anantharaman K."/>
            <person name="Starnawski P."/>
            <person name="Kjeldsen K.U."/>
            <person name="Scott M.B."/>
            <person name="Nunoura T."/>
            <person name="Banfield J.F."/>
            <person name="Schramm A."/>
            <person name="Baker B.J."/>
            <person name="Spang A."/>
            <person name="Ettema T.J.G."/>
        </authorList>
    </citation>
    <scope>NUCLEOTIDE SEQUENCE</scope>
    <source>
        <strain evidence="3">LCB_4</strain>
    </source>
</reference>
<dbReference type="Pfam" id="PF00534">
    <property type="entry name" value="Glycos_transf_1"/>
    <property type="match status" value="1"/>
</dbReference>
<organism evidence="3 4">
    <name type="scientific">Odinarchaeota yellowstonii (strain LCB_4)</name>
    <dbReference type="NCBI Taxonomy" id="1841599"/>
    <lineage>
        <taxon>Archaea</taxon>
        <taxon>Promethearchaeati</taxon>
        <taxon>Candidatus Odinarchaeota</taxon>
        <taxon>Candidatus Odinarchaeia</taxon>
        <taxon>Candidatus Odinarchaeales</taxon>
        <taxon>Candidatus Odinarchaeaceae</taxon>
        <taxon>Candidatus Odinarchaeum</taxon>
    </lineage>
</organism>
<dbReference type="InterPro" id="IPR001296">
    <property type="entry name" value="Glyco_trans_1"/>
</dbReference>
<dbReference type="Proteomes" id="UP000186851">
    <property type="component" value="Chromosome"/>
</dbReference>
<evidence type="ECO:0000259" key="2">
    <source>
        <dbReference type="Pfam" id="PF00534"/>
    </source>
</evidence>
<dbReference type="GO" id="GO:0016757">
    <property type="term" value="F:glycosyltransferase activity"/>
    <property type="evidence" value="ECO:0007669"/>
    <property type="project" value="InterPro"/>
</dbReference>
<dbReference type="PANTHER" id="PTHR12526:SF637">
    <property type="entry name" value="GLYCOSYLTRANSFERASE EPSF-RELATED"/>
    <property type="match status" value="1"/>
</dbReference>
<gene>
    <name evidence="3" type="ORF">OdinLCB4_000025</name>
</gene>
<keyword evidence="1" id="KW-0812">Transmembrane</keyword>
<evidence type="ECO:0000256" key="1">
    <source>
        <dbReference type="SAM" id="Phobius"/>
    </source>
</evidence>
<evidence type="ECO:0000313" key="4">
    <source>
        <dbReference type="Proteomes" id="UP000186851"/>
    </source>
</evidence>
<feature type="transmembrane region" description="Helical" evidence="1">
    <location>
        <begin position="98"/>
        <end position="120"/>
    </location>
</feature>
<dbReference type="CDD" id="cd03801">
    <property type="entry name" value="GT4_PimA-like"/>
    <property type="match status" value="1"/>
</dbReference>
<dbReference type="AlphaFoldDB" id="A0AAF0D282"/>
<accession>A0AAF0D282</accession>
<sequence>MDLLIISEKTPDRNYVILADNKINKVITGINNLVRRIHVVCDENYCYNSSLKKILFHPVKNFKKISEKNTLLRLLYHLIYVMRVFLKSLKLIKKNPEIKFIINISGHFTIGLINVLAGLVTGRRSLLRLTESVQAAYFLDNSESLKAKLLNKLSYALAVILEKIVFRLCDKIISVVPPEYYPNIRGFEPKTVFIPDTILTNTDKRVRVKHSEKKIFFVGRLELEKNPFMFLKSILKVAEIRSDFKTLIIGSGKLEEAIRDFIKRNGLDDIVELIKPMPHNKFINLLNECYLLVNSSYIELMPNTILEALACGVPVIAPAIGGIPYLLNHGYNGFLLKNRDQETLAKLINKILDDEQLREKMSFNCKKFFEEIVDLHFGMKAVYDKYAILIKN</sequence>
<name>A0AAF0D282_ODILC</name>
<dbReference type="EMBL" id="CP091871">
    <property type="protein sequence ID" value="WEU40357.1"/>
    <property type="molecule type" value="Genomic_DNA"/>
</dbReference>
<keyword evidence="1" id="KW-0472">Membrane</keyword>
<protein>
    <submittedName>
        <fullName evidence="3">Glycosyltransferase family 4 protein</fullName>
    </submittedName>
</protein>
<reference evidence="3" key="2">
    <citation type="journal article" date="2022" name="Nat. Microbiol.">
        <title>A closed Candidatus Odinarchaeum chromosome exposes Asgard archaeal viruses.</title>
        <authorList>
            <person name="Tamarit D."/>
            <person name="Caceres E.F."/>
            <person name="Krupovic M."/>
            <person name="Nijland R."/>
            <person name="Eme L."/>
            <person name="Robinson N.P."/>
            <person name="Ettema T.J.G."/>
        </authorList>
    </citation>
    <scope>NUCLEOTIDE SEQUENCE</scope>
    <source>
        <strain evidence="3">LCB_4</strain>
    </source>
</reference>
<dbReference type="SUPFAM" id="SSF53756">
    <property type="entry name" value="UDP-Glycosyltransferase/glycogen phosphorylase"/>
    <property type="match status" value="1"/>
</dbReference>
<feature type="domain" description="Glycosyl transferase family 1" evidence="2">
    <location>
        <begin position="204"/>
        <end position="367"/>
    </location>
</feature>
<dbReference type="KEGG" id="oyw:OdinLCB4_000025"/>
<dbReference type="Gene3D" id="3.40.50.2000">
    <property type="entry name" value="Glycogen Phosphorylase B"/>
    <property type="match status" value="2"/>
</dbReference>